<comment type="caution">
    <text evidence="8">The sequence shown here is derived from an EMBL/GenBank/DDBJ whole genome shotgun (WGS) entry which is preliminary data.</text>
</comment>
<sequence length="112" mass="11418">MLTITVTDGAGTSTTWTLTCPADGEPGGDHPDPAGACAALDAAKDPFAPVPKDLMCTQVFGGPETATVRGRWRDSDVAATFKRTDGCEIARWNRLAPLLQPGTAASGGSGAT</sequence>
<keyword evidence="5" id="KW-0722">Serine protease inhibitor</keyword>
<keyword evidence="4" id="KW-0646">Protease inhibitor</keyword>
<feature type="domain" description="Subtilisin inhibitor" evidence="7">
    <location>
        <begin position="2"/>
        <end position="78"/>
    </location>
</feature>
<evidence type="ECO:0000256" key="1">
    <source>
        <dbReference type="ARBA" id="ARBA00004613"/>
    </source>
</evidence>
<evidence type="ECO:0000259" key="7">
    <source>
        <dbReference type="Pfam" id="PF00720"/>
    </source>
</evidence>
<dbReference type="AlphaFoldDB" id="A0A2S6IDS4"/>
<keyword evidence="6" id="KW-1015">Disulfide bond</keyword>
<evidence type="ECO:0000256" key="5">
    <source>
        <dbReference type="ARBA" id="ARBA00022900"/>
    </source>
</evidence>
<comment type="similarity">
    <text evidence="2">Belongs to the protease inhibitor I16 (SSI) family.</text>
</comment>
<reference evidence="8 9" key="1">
    <citation type="submission" date="2018-02" db="EMBL/GenBank/DDBJ databases">
        <title>Genomic Encyclopedia of Archaeal and Bacterial Type Strains, Phase II (KMG-II): from individual species to whole genera.</title>
        <authorList>
            <person name="Goeker M."/>
        </authorList>
    </citation>
    <scope>NUCLEOTIDE SEQUENCE [LARGE SCALE GENOMIC DNA]</scope>
    <source>
        <strain evidence="8 9">DSM 22857</strain>
    </source>
</reference>
<proteinExistence type="inferred from homology"/>
<dbReference type="InterPro" id="IPR036819">
    <property type="entry name" value="Subtilisin_inhibitor-like_sf"/>
</dbReference>
<dbReference type="SUPFAM" id="SSF55399">
    <property type="entry name" value="Subtilisin inhibitor"/>
    <property type="match status" value="1"/>
</dbReference>
<dbReference type="GO" id="GO:0005576">
    <property type="term" value="C:extracellular region"/>
    <property type="evidence" value="ECO:0007669"/>
    <property type="project" value="UniProtKB-SubCell"/>
</dbReference>
<dbReference type="EMBL" id="PTJD01000015">
    <property type="protein sequence ID" value="PPK92361.1"/>
    <property type="molecule type" value="Genomic_DNA"/>
</dbReference>
<dbReference type="InterPro" id="IPR023549">
    <property type="entry name" value="Subtilisin_inhibitor"/>
</dbReference>
<keyword evidence="3" id="KW-0964">Secreted</keyword>
<dbReference type="OrthoDB" id="3427327at2"/>
<evidence type="ECO:0000313" key="9">
    <source>
        <dbReference type="Proteomes" id="UP000239485"/>
    </source>
</evidence>
<comment type="subcellular location">
    <subcellularLocation>
        <location evidence="1">Secreted</location>
    </subcellularLocation>
</comment>
<evidence type="ECO:0000256" key="2">
    <source>
        <dbReference type="ARBA" id="ARBA00010472"/>
    </source>
</evidence>
<dbReference type="Pfam" id="PF00720">
    <property type="entry name" value="SSI"/>
    <property type="match status" value="1"/>
</dbReference>
<keyword evidence="9" id="KW-1185">Reference proteome</keyword>
<organism evidence="8 9">
    <name type="scientific">Kineococcus xinjiangensis</name>
    <dbReference type="NCBI Taxonomy" id="512762"/>
    <lineage>
        <taxon>Bacteria</taxon>
        <taxon>Bacillati</taxon>
        <taxon>Actinomycetota</taxon>
        <taxon>Actinomycetes</taxon>
        <taxon>Kineosporiales</taxon>
        <taxon>Kineosporiaceae</taxon>
        <taxon>Kineococcus</taxon>
    </lineage>
</organism>
<dbReference type="Proteomes" id="UP000239485">
    <property type="component" value="Unassembled WGS sequence"/>
</dbReference>
<protein>
    <submittedName>
        <fullName evidence="8">Subtilisin inhibitor-like</fullName>
    </submittedName>
</protein>
<gene>
    <name evidence="8" type="ORF">CLV92_115107</name>
</gene>
<accession>A0A2S6IDS4</accession>
<evidence type="ECO:0000256" key="3">
    <source>
        <dbReference type="ARBA" id="ARBA00022525"/>
    </source>
</evidence>
<evidence type="ECO:0000256" key="4">
    <source>
        <dbReference type="ARBA" id="ARBA00022690"/>
    </source>
</evidence>
<dbReference type="GO" id="GO:0004867">
    <property type="term" value="F:serine-type endopeptidase inhibitor activity"/>
    <property type="evidence" value="ECO:0007669"/>
    <property type="project" value="UniProtKB-KW"/>
</dbReference>
<dbReference type="RefSeq" id="WP_104435035.1">
    <property type="nucleotide sequence ID" value="NZ_PTJD01000015.1"/>
</dbReference>
<evidence type="ECO:0000256" key="6">
    <source>
        <dbReference type="ARBA" id="ARBA00023157"/>
    </source>
</evidence>
<name>A0A2S6IDS4_9ACTN</name>
<dbReference type="Gene3D" id="3.30.350.10">
    <property type="entry name" value="Subtilisin inhibitor-like"/>
    <property type="match status" value="1"/>
</dbReference>
<evidence type="ECO:0000313" key="8">
    <source>
        <dbReference type="EMBL" id="PPK92361.1"/>
    </source>
</evidence>